<organism evidence="2 3">
    <name type="scientific">Aquicoccus porphyridii</name>
    <dbReference type="NCBI Taxonomy" id="1852029"/>
    <lineage>
        <taxon>Bacteria</taxon>
        <taxon>Pseudomonadati</taxon>
        <taxon>Pseudomonadota</taxon>
        <taxon>Alphaproteobacteria</taxon>
        <taxon>Rhodobacterales</taxon>
        <taxon>Paracoccaceae</taxon>
        <taxon>Aquicoccus</taxon>
    </lineage>
</organism>
<evidence type="ECO:0008006" key="4">
    <source>
        <dbReference type="Google" id="ProtNLM"/>
    </source>
</evidence>
<gene>
    <name evidence="2" type="ORF">FLO80_10875</name>
</gene>
<dbReference type="Proteomes" id="UP000325291">
    <property type="component" value="Unassembled WGS sequence"/>
</dbReference>
<sequence>MSWKVANLCAERKFGSPVRKQIIMFLADKASDDGSGIWCSKGTVQRHTELGESTVKRTITEFLREGILVETGRRPCKNGYTVIYRIVLGVVNGLETISEPDDEPEFSTGSTADGVPHGPGTGSALDGVPGPERTPNHPKTIQKPPTRASAREAEDQDFEKAWSAYPEDRRRNKDTCRQHFERAIEDGTTAEEFINAVRAYATETEGYTRSKVCFSDNWFRESRWQRFVEEAREAQIGAAELEGKHFRQLAGWVRERHGLCKHISRAQAGELLSLGLVSEPELRRAEVAW</sequence>
<reference evidence="2 3" key="1">
    <citation type="submission" date="2019-07" db="EMBL/GenBank/DDBJ databases">
        <title>Aquicoccus porphyridii gen. nov., sp. nov., isolated from a small marine red alga, Porphyridium marinum.</title>
        <authorList>
            <person name="Liu L."/>
        </authorList>
    </citation>
    <scope>NUCLEOTIDE SEQUENCE [LARGE SCALE GENOMIC DNA]</scope>
    <source>
        <strain evidence="2 3">L1 8-17</strain>
    </source>
</reference>
<evidence type="ECO:0000313" key="2">
    <source>
        <dbReference type="EMBL" id="KAA0914868.1"/>
    </source>
</evidence>
<dbReference type="EMBL" id="VINQ01000007">
    <property type="protein sequence ID" value="KAA0914868.1"/>
    <property type="molecule type" value="Genomic_DNA"/>
</dbReference>
<name>A0A5A9ZC71_9RHOB</name>
<keyword evidence="3" id="KW-1185">Reference proteome</keyword>
<protein>
    <recommendedName>
        <fullName evidence="4">Helix-turn-helix domain-containing protein</fullName>
    </recommendedName>
</protein>
<proteinExistence type="predicted"/>
<accession>A0A5A9ZC71</accession>
<evidence type="ECO:0000256" key="1">
    <source>
        <dbReference type="SAM" id="MobiDB-lite"/>
    </source>
</evidence>
<comment type="caution">
    <text evidence="2">The sequence shown here is derived from an EMBL/GenBank/DDBJ whole genome shotgun (WGS) entry which is preliminary data.</text>
</comment>
<evidence type="ECO:0000313" key="3">
    <source>
        <dbReference type="Proteomes" id="UP000325291"/>
    </source>
</evidence>
<dbReference type="RefSeq" id="WP_111368475.1">
    <property type="nucleotide sequence ID" value="NZ_VINQ01000007.1"/>
</dbReference>
<feature type="region of interest" description="Disordered" evidence="1">
    <location>
        <begin position="97"/>
        <end position="173"/>
    </location>
</feature>
<dbReference type="AlphaFoldDB" id="A0A5A9ZC71"/>